<dbReference type="PANTHER" id="PTHR15503">
    <property type="entry name" value="LDOC1 RELATED"/>
    <property type="match status" value="1"/>
</dbReference>
<dbReference type="AlphaFoldDB" id="A0A438FXT0"/>
<accession>A0A438FXT0</accession>
<dbReference type="Gene3D" id="3.10.10.10">
    <property type="entry name" value="HIV Type 1 Reverse Transcriptase, subunit A, domain 1"/>
    <property type="match status" value="1"/>
</dbReference>
<comment type="caution">
    <text evidence="1">The sequence shown here is derived from an EMBL/GenBank/DDBJ whole genome shotgun (WGS) entry which is preliminary data.</text>
</comment>
<dbReference type="Proteomes" id="UP000288805">
    <property type="component" value="Unassembled WGS sequence"/>
</dbReference>
<protein>
    <submittedName>
        <fullName evidence="1">Transposon Ty3-G Gag-Pol polyprotein</fullName>
    </submittedName>
</protein>
<sequence length="277" mass="32225">MNQLEAMKRFMVMQPLSFNGEPNVEAAEHWLRIMKRILVGLDIPKEKWVSLAIYMLVDKANIWWETMKREVSKVLRGQLLEYVMVIGVDRICNGCVITLADRALKVDLRILDMIGYDVILEMDYLIVYRALIDCHHRRIIFCLPDRFEGSINFLTYLRSKKKPRRTLQKLQWMTPLESKELKAQLEELLSKGFIRPSTSSWGALMLFVKKKDGMLRLSIDYRKLNKVTVKNKYPFPRIDDLFDQLKGVKYFSKIDLRVGNNSGPLQGGSCAGVVKAY</sequence>
<evidence type="ECO:0000313" key="1">
    <source>
        <dbReference type="EMBL" id="RVW64754.1"/>
    </source>
</evidence>
<reference evidence="1 2" key="1">
    <citation type="journal article" date="2018" name="PLoS Genet.">
        <title>Population sequencing reveals clonal diversity and ancestral inbreeding in the grapevine cultivar Chardonnay.</title>
        <authorList>
            <person name="Roach M.J."/>
            <person name="Johnson D.L."/>
            <person name="Bohlmann J."/>
            <person name="van Vuuren H.J."/>
            <person name="Jones S.J."/>
            <person name="Pretorius I.S."/>
            <person name="Schmidt S.A."/>
            <person name="Borneman A.R."/>
        </authorList>
    </citation>
    <scope>NUCLEOTIDE SEQUENCE [LARGE SCALE GENOMIC DNA]</scope>
    <source>
        <strain evidence="2">cv. Chardonnay</strain>
        <tissue evidence="1">Leaf</tissue>
    </source>
</reference>
<dbReference type="Pfam" id="PF08284">
    <property type="entry name" value="RVP_2"/>
    <property type="match status" value="1"/>
</dbReference>
<dbReference type="SUPFAM" id="SSF56672">
    <property type="entry name" value="DNA/RNA polymerases"/>
    <property type="match status" value="1"/>
</dbReference>
<dbReference type="EMBL" id="QGNW01000706">
    <property type="protein sequence ID" value="RVW64754.1"/>
    <property type="molecule type" value="Genomic_DNA"/>
</dbReference>
<dbReference type="PANTHER" id="PTHR15503:SF45">
    <property type="entry name" value="RNA-DIRECTED DNA POLYMERASE HOMOLOG"/>
    <property type="match status" value="1"/>
</dbReference>
<organism evidence="1 2">
    <name type="scientific">Vitis vinifera</name>
    <name type="common">Grape</name>
    <dbReference type="NCBI Taxonomy" id="29760"/>
    <lineage>
        <taxon>Eukaryota</taxon>
        <taxon>Viridiplantae</taxon>
        <taxon>Streptophyta</taxon>
        <taxon>Embryophyta</taxon>
        <taxon>Tracheophyta</taxon>
        <taxon>Spermatophyta</taxon>
        <taxon>Magnoliopsida</taxon>
        <taxon>eudicotyledons</taxon>
        <taxon>Gunneridae</taxon>
        <taxon>Pentapetalae</taxon>
        <taxon>rosids</taxon>
        <taxon>Vitales</taxon>
        <taxon>Vitaceae</taxon>
        <taxon>Viteae</taxon>
        <taxon>Vitis</taxon>
    </lineage>
</organism>
<proteinExistence type="predicted"/>
<dbReference type="InterPro" id="IPR021109">
    <property type="entry name" value="Peptidase_aspartic_dom_sf"/>
</dbReference>
<dbReference type="InterPro" id="IPR032567">
    <property type="entry name" value="RTL1-rel"/>
</dbReference>
<dbReference type="Gene3D" id="3.30.70.270">
    <property type="match status" value="1"/>
</dbReference>
<dbReference type="InterPro" id="IPR043502">
    <property type="entry name" value="DNA/RNA_pol_sf"/>
</dbReference>
<dbReference type="Gene3D" id="2.40.70.10">
    <property type="entry name" value="Acid Proteases"/>
    <property type="match status" value="1"/>
</dbReference>
<evidence type="ECO:0000313" key="2">
    <source>
        <dbReference type="Proteomes" id="UP000288805"/>
    </source>
</evidence>
<dbReference type="InterPro" id="IPR043128">
    <property type="entry name" value="Rev_trsase/Diguanyl_cyclase"/>
</dbReference>
<gene>
    <name evidence="1" type="primary">TY3B-G_230</name>
    <name evidence="1" type="ORF">CK203_065846</name>
</gene>
<dbReference type="CDD" id="cd01647">
    <property type="entry name" value="RT_LTR"/>
    <property type="match status" value="1"/>
</dbReference>
<name>A0A438FXT0_VITVI</name>